<organism evidence="1">
    <name type="scientific">Arundo donax</name>
    <name type="common">Giant reed</name>
    <name type="synonym">Donax arundinaceus</name>
    <dbReference type="NCBI Taxonomy" id="35708"/>
    <lineage>
        <taxon>Eukaryota</taxon>
        <taxon>Viridiplantae</taxon>
        <taxon>Streptophyta</taxon>
        <taxon>Embryophyta</taxon>
        <taxon>Tracheophyta</taxon>
        <taxon>Spermatophyta</taxon>
        <taxon>Magnoliopsida</taxon>
        <taxon>Liliopsida</taxon>
        <taxon>Poales</taxon>
        <taxon>Poaceae</taxon>
        <taxon>PACMAD clade</taxon>
        <taxon>Arundinoideae</taxon>
        <taxon>Arundineae</taxon>
        <taxon>Arundo</taxon>
    </lineage>
</organism>
<reference evidence="1" key="2">
    <citation type="journal article" date="2015" name="Data Brief">
        <title>Shoot transcriptome of the giant reed, Arundo donax.</title>
        <authorList>
            <person name="Barrero R.A."/>
            <person name="Guerrero F.D."/>
            <person name="Moolhuijzen P."/>
            <person name="Goolsby J.A."/>
            <person name="Tidwell J."/>
            <person name="Bellgard S.E."/>
            <person name="Bellgard M.I."/>
        </authorList>
    </citation>
    <scope>NUCLEOTIDE SEQUENCE</scope>
    <source>
        <tissue evidence="1">Shoot tissue taken approximately 20 cm above the soil surface</tissue>
    </source>
</reference>
<evidence type="ECO:0000313" key="1">
    <source>
        <dbReference type="EMBL" id="JAD47821.1"/>
    </source>
</evidence>
<dbReference type="EMBL" id="GBRH01250074">
    <property type="protein sequence ID" value="JAD47821.1"/>
    <property type="molecule type" value="Transcribed_RNA"/>
</dbReference>
<proteinExistence type="predicted"/>
<accession>A0A0A9A9P8</accession>
<sequence>MLENLVRCNILTLLENKILIGRFCCYLLQKRLRSKSKCVQCNYASLVVSFNVIWLR</sequence>
<protein>
    <submittedName>
        <fullName evidence="1">Uncharacterized protein</fullName>
    </submittedName>
</protein>
<reference evidence="1" key="1">
    <citation type="submission" date="2014-09" db="EMBL/GenBank/DDBJ databases">
        <authorList>
            <person name="Magalhaes I.L.F."/>
            <person name="Oliveira U."/>
            <person name="Santos F.R."/>
            <person name="Vidigal T.H.D.A."/>
            <person name="Brescovit A.D."/>
            <person name="Santos A.J."/>
        </authorList>
    </citation>
    <scope>NUCLEOTIDE SEQUENCE</scope>
    <source>
        <tissue evidence="1">Shoot tissue taken approximately 20 cm above the soil surface</tissue>
    </source>
</reference>
<dbReference type="AlphaFoldDB" id="A0A0A9A9P8"/>
<name>A0A0A9A9P8_ARUDO</name>